<accession>A0A538SZP7</accession>
<dbReference type="PANTHER" id="PTHR30469">
    <property type="entry name" value="MULTIDRUG RESISTANCE PROTEIN MDTA"/>
    <property type="match status" value="1"/>
</dbReference>
<dbReference type="PANTHER" id="PTHR30469:SF33">
    <property type="entry name" value="SLR1207 PROTEIN"/>
    <property type="match status" value="1"/>
</dbReference>
<evidence type="ECO:0000256" key="1">
    <source>
        <dbReference type="ARBA" id="ARBA00009477"/>
    </source>
</evidence>
<evidence type="ECO:0000259" key="4">
    <source>
        <dbReference type="Pfam" id="PF25954"/>
    </source>
</evidence>
<feature type="domain" description="CzcB-like C-terminal circularly permuted SH3-like" evidence="5">
    <location>
        <begin position="427"/>
        <end position="466"/>
    </location>
</feature>
<dbReference type="AlphaFoldDB" id="A0A538SZP7"/>
<evidence type="ECO:0000313" key="6">
    <source>
        <dbReference type="EMBL" id="TMQ56860.1"/>
    </source>
</evidence>
<dbReference type="InterPro" id="IPR058625">
    <property type="entry name" value="MdtA-like_BSH"/>
</dbReference>
<feature type="region of interest" description="Disordered" evidence="2">
    <location>
        <begin position="484"/>
        <end position="510"/>
    </location>
</feature>
<evidence type="ECO:0000313" key="7">
    <source>
        <dbReference type="Proteomes" id="UP000317716"/>
    </source>
</evidence>
<dbReference type="SUPFAM" id="SSF111369">
    <property type="entry name" value="HlyD-like secretion proteins"/>
    <property type="match status" value="1"/>
</dbReference>
<dbReference type="InterPro" id="IPR058792">
    <property type="entry name" value="Beta-barrel_RND_2"/>
</dbReference>
<feature type="region of interest" description="Disordered" evidence="2">
    <location>
        <begin position="363"/>
        <end position="425"/>
    </location>
</feature>
<protein>
    <submittedName>
        <fullName evidence="6">Efflux RND transporter periplasmic adaptor subunit</fullName>
    </submittedName>
</protein>
<comment type="caution">
    <text evidence="6">The sequence shown here is derived from an EMBL/GenBank/DDBJ whole genome shotgun (WGS) entry which is preliminary data.</text>
</comment>
<reference evidence="6 7" key="1">
    <citation type="journal article" date="2019" name="Nat. Microbiol.">
        <title>Mediterranean grassland soil C-N compound turnover is dependent on rainfall and depth, and is mediated by genomically divergent microorganisms.</title>
        <authorList>
            <person name="Diamond S."/>
            <person name="Andeer P.F."/>
            <person name="Li Z."/>
            <person name="Crits-Christoph A."/>
            <person name="Burstein D."/>
            <person name="Anantharaman K."/>
            <person name="Lane K.R."/>
            <person name="Thomas B.C."/>
            <person name="Pan C."/>
            <person name="Northen T.R."/>
            <person name="Banfield J.F."/>
        </authorList>
    </citation>
    <scope>NUCLEOTIDE SEQUENCE [LARGE SCALE GENOMIC DNA]</scope>
    <source>
        <strain evidence="6">WS_2</strain>
    </source>
</reference>
<dbReference type="Pfam" id="PF25917">
    <property type="entry name" value="BSH_RND"/>
    <property type="match status" value="1"/>
</dbReference>
<dbReference type="NCBIfam" id="TIGR01730">
    <property type="entry name" value="RND_mfp"/>
    <property type="match status" value="1"/>
</dbReference>
<dbReference type="GO" id="GO:0015562">
    <property type="term" value="F:efflux transmembrane transporter activity"/>
    <property type="evidence" value="ECO:0007669"/>
    <property type="project" value="TreeGrafter"/>
</dbReference>
<dbReference type="InterPro" id="IPR058649">
    <property type="entry name" value="CzcB_C"/>
</dbReference>
<feature type="compositionally biased region" description="Gly residues" evidence="2">
    <location>
        <begin position="404"/>
        <end position="421"/>
    </location>
</feature>
<dbReference type="Proteomes" id="UP000317716">
    <property type="component" value="Unassembled WGS sequence"/>
</dbReference>
<dbReference type="InterPro" id="IPR006143">
    <property type="entry name" value="RND_pump_MFP"/>
</dbReference>
<dbReference type="GO" id="GO:1990281">
    <property type="term" value="C:efflux pump complex"/>
    <property type="evidence" value="ECO:0007669"/>
    <property type="project" value="TreeGrafter"/>
</dbReference>
<dbReference type="Gene3D" id="2.40.420.20">
    <property type="match status" value="1"/>
</dbReference>
<feature type="compositionally biased region" description="Low complexity" evidence="2">
    <location>
        <begin position="392"/>
        <end position="403"/>
    </location>
</feature>
<dbReference type="Gene3D" id="2.40.50.100">
    <property type="match status" value="1"/>
</dbReference>
<sequence length="510" mass="50647">MSIRSKTTGALLLIAAVIAVGGAAWLARGSHSRAANPDLTTQAVERHDITLTVEASGTVEPVNLVEIKSKASGNIIRLPVSVGSRVAAGDLLVQIDARDVQNQYDQALAARQAAQVKVIVSSAQKARADSLFAEGIITAGEHEAALLDMAGAEAALTAARTNLDIAKVRLEDATVRAPSAGVVLSLSVAEGQVISSATSSASGGTTLLTMADLNSIRMRALVAEADVGNVSPGQTATVTVDAFPSRTFEGTVEKVEPQAVVQQSVTNFPVLVSLANEGGLLLPGMNGEVALVVDHKTGVLAVPADAVRSQREALVLAASLGLDPDAVRAALESQKSAARARKAAAAGDSTAAGGTAAVGGTGGVASDSLSTHGGKHGGKHKHKHANDGSRGGAAAADGSAADGSSGGGSSGGGSSGGGSSGGSSSRSQVVFVKSATGIEPRRVKLGLSDFDFSQVTSGVEEGEQVVMLGLVQAQAARVKQQAKAREKAAGSMPGGLGSQGSGSSKKGGGV</sequence>
<evidence type="ECO:0000256" key="2">
    <source>
        <dbReference type="SAM" id="MobiDB-lite"/>
    </source>
</evidence>
<dbReference type="Gene3D" id="2.40.30.170">
    <property type="match status" value="1"/>
</dbReference>
<proteinExistence type="inferred from homology"/>
<feature type="compositionally biased region" description="Basic residues" evidence="2">
    <location>
        <begin position="373"/>
        <end position="384"/>
    </location>
</feature>
<dbReference type="Pfam" id="PF25954">
    <property type="entry name" value="Beta-barrel_RND_2"/>
    <property type="match status" value="1"/>
</dbReference>
<dbReference type="Pfam" id="PF25975">
    <property type="entry name" value="CzcB_C"/>
    <property type="match status" value="1"/>
</dbReference>
<evidence type="ECO:0000259" key="3">
    <source>
        <dbReference type="Pfam" id="PF25917"/>
    </source>
</evidence>
<feature type="domain" description="Multidrug resistance protein MdtA-like barrel-sandwich hybrid" evidence="3">
    <location>
        <begin position="64"/>
        <end position="200"/>
    </location>
</feature>
<organism evidence="6 7">
    <name type="scientific">Eiseniibacteriota bacterium</name>
    <dbReference type="NCBI Taxonomy" id="2212470"/>
    <lineage>
        <taxon>Bacteria</taxon>
        <taxon>Candidatus Eiseniibacteriota</taxon>
    </lineage>
</organism>
<feature type="domain" description="CusB-like beta-barrel" evidence="4">
    <location>
        <begin position="220"/>
        <end position="291"/>
    </location>
</feature>
<evidence type="ECO:0000259" key="5">
    <source>
        <dbReference type="Pfam" id="PF25975"/>
    </source>
</evidence>
<dbReference type="EMBL" id="VBOS01000146">
    <property type="protein sequence ID" value="TMQ56860.1"/>
    <property type="molecule type" value="Genomic_DNA"/>
</dbReference>
<gene>
    <name evidence="6" type="ORF">E6K72_04255</name>
</gene>
<feature type="compositionally biased region" description="Gly residues" evidence="2">
    <location>
        <begin position="492"/>
        <end position="510"/>
    </location>
</feature>
<comment type="similarity">
    <text evidence="1">Belongs to the membrane fusion protein (MFP) (TC 8.A.1) family.</text>
</comment>
<name>A0A538SZP7_UNCEI</name>